<evidence type="ECO:0000313" key="1">
    <source>
        <dbReference type="EMBL" id="CEN56578.1"/>
    </source>
</evidence>
<dbReference type="STRING" id="1581680.BN1209_1542"/>
<name>A0A0B7J1F7_9PROT</name>
<accession>A0A0B7J1F7</accession>
<evidence type="ECO:0000313" key="2">
    <source>
        <dbReference type="Proteomes" id="UP000056322"/>
    </source>
</evidence>
<sequence>MSHDESEENLLADLEDEYKQIDQQIPTKHHFHPLVDTIDKKKNYRKPFFVIFPL</sequence>
<gene>
    <name evidence="1" type="ORF">BN1209_1542</name>
</gene>
<keyword evidence="2" id="KW-1185">Reference proteome</keyword>
<dbReference type="AlphaFoldDB" id="A0A0B7J1F7"/>
<organism evidence="1 2">
    <name type="scientific">Candidatus Methylopumilus turicensis</name>
    <dbReference type="NCBI Taxonomy" id="1581680"/>
    <lineage>
        <taxon>Bacteria</taxon>
        <taxon>Pseudomonadati</taxon>
        <taxon>Pseudomonadota</taxon>
        <taxon>Betaproteobacteria</taxon>
        <taxon>Nitrosomonadales</taxon>
        <taxon>Methylophilaceae</taxon>
        <taxon>Candidatus Methylopumilus</taxon>
    </lineage>
</organism>
<proteinExistence type="predicted"/>
<dbReference type="HOGENOM" id="CLU_3045193_0_0_4"/>
<dbReference type="EMBL" id="LN794158">
    <property type="protein sequence ID" value="CEN56578.1"/>
    <property type="molecule type" value="Genomic_DNA"/>
</dbReference>
<protein>
    <submittedName>
        <fullName evidence="1">Uncharacterized protein</fullName>
    </submittedName>
</protein>
<reference evidence="2" key="1">
    <citation type="submission" date="2014-12" db="EMBL/GenBank/DDBJ databases">
        <authorList>
            <person name="Salcher M.M."/>
        </authorList>
    </citation>
    <scope>NUCLEOTIDE SEQUENCE [LARGE SCALE GENOMIC DNA]</scope>
    <source>
        <strain evidence="2">MMS-10A-171</strain>
    </source>
</reference>
<dbReference type="Proteomes" id="UP000056322">
    <property type="component" value="Chromosome 1"/>
</dbReference>
<dbReference type="KEGG" id="mbac:BN1209_1542"/>